<dbReference type="EMBL" id="LR796614">
    <property type="protein sequence ID" value="CAB4155090.1"/>
    <property type="molecule type" value="Genomic_DNA"/>
</dbReference>
<name>A0A6J5N6C0_9CAUD</name>
<accession>A0A6J5N6C0</accession>
<reference evidence="1" key="1">
    <citation type="submission" date="2020-04" db="EMBL/GenBank/DDBJ databases">
        <authorList>
            <person name="Chiriac C."/>
            <person name="Salcher M."/>
            <person name="Ghai R."/>
            <person name="Kavagutti S V."/>
        </authorList>
    </citation>
    <scope>NUCLEOTIDE SEQUENCE</scope>
</reference>
<gene>
    <name evidence="1" type="ORF">UFOVP654_72</name>
</gene>
<evidence type="ECO:0000313" key="1">
    <source>
        <dbReference type="EMBL" id="CAB4155090.1"/>
    </source>
</evidence>
<organism evidence="1">
    <name type="scientific">uncultured Caudovirales phage</name>
    <dbReference type="NCBI Taxonomy" id="2100421"/>
    <lineage>
        <taxon>Viruses</taxon>
        <taxon>Duplodnaviria</taxon>
        <taxon>Heunggongvirae</taxon>
        <taxon>Uroviricota</taxon>
        <taxon>Caudoviricetes</taxon>
        <taxon>Peduoviridae</taxon>
        <taxon>Maltschvirus</taxon>
        <taxon>Maltschvirus maltsch</taxon>
    </lineage>
</organism>
<proteinExistence type="predicted"/>
<sequence>MNYDIETKEGLANSVAWTEKLFAFMGEGAIWGIPRSETLVRVYPSKKEVVITDGVLTEESLTRVIEAMGWTIVKK</sequence>
<protein>
    <submittedName>
        <fullName evidence="1">Uncharacterized protein</fullName>
    </submittedName>
</protein>